<dbReference type="PANTHER" id="PTHR10127:SF780">
    <property type="entry name" value="METALLOENDOPEPTIDASE"/>
    <property type="match status" value="1"/>
</dbReference>
<dbReference type="OrthoDB" id="291007at2759"/>
<dbReference type="GO" id="GO:0004222">
    <property type="term" value="F:metalloendopeptidase activity"/>
    <property type="evidence" value="ECO:0007669"/>
    <property type="project" value="UniProtKB-UniRule"/>
</dbReference>
<evidence type="ECO:0000256" key="5">
    <source>
        <dbReference type="ARBA" id="ARBA00023049"/>
    </source>
</evidence>
<dbReference type="SMART" id="SM00235">
    <property type="entry name" value="ZnMc"/>
    <property type="match status" value="1"/>
</dbReference>
<dbReference type="SMART" id="SM00192">
    <property type="entry name" value="LDLa"/>
    <property type="match status" value="1"/>
</dbReference>
<dbReference type="Proteomes" id="UP000001307">
    <property type="component" value="Unassembled WGS sequence"/>
</dbReference>
<dbReference type="Pfam" id="PF01400">
    <property type="entry name" value="Astacin"/>
    <property type="match status" value="1"/>
</dbReference>
<dbReference type="InParanoid" id="E4WUD5"/>
<comment type="caution">
    <text evidence="7">Lacks conserved residue(s) required for the propagation of feature annotation.</text>
</comment>
<evidence type="ECO:0000313" key="12">
    <source>
        <dbReference type="Proteomes" id="UP000001307"/>
    </source>
</evidence>
<evidence type="ECO:0000259" key="10">
    <source>
        <dbReference type="PROSITE" id="PS51864"/>
    </source>
</evidence>
<protein>
    <recommendedName>
        <fullName evidence="9">Metalloendopeptidase</fullName>
        <ecNumber evidence="9">3.4.24.-</ecNumber>
    </recommendedName>
</protein>
<evidence type="ECO:0000256" key="6">
    <source>
        <dbReference type="ARBA" id="ARBA00023157"/>
    </source>
</evidence>
<evidence type="ECO:0000256" key="9">
    <source>
        <dbReference type="RuleBase" id="RU361183"/>
    </source>
</evidence>
<dbReference type="InterPro" id="IPR002172">
    <property type="entry name" value="LDrepeatLR_classA_rpt"/>
</dbReference>
<dbReference type="PROSITE" id="PS50068">
    <property type="entry name" value="LDLRA_2"/>
    <property type="match status" value="1"/>
</dbReference>
<sequence>MNATIDEITCECTEINNHLVSCKWSPNRKTQTVKCYGKPKKEQTSSSRISESKLYFRDRPRGISYSAKFRMTSDDIMFTKTAFKDFSSRGISLPSKNVIKISEDIPARALLIENKFPMGQRWTFYGQNGSSDKNGYKFSKAKYVVPVYFDKRHSISSADKNTVLGHFDWLNKELNNCVRIEPVSQLVAQRVDHKLHITDGGGCWSFLGAQKAEETGQKLSLTDSCFTRGVTLHEILHALGRDHEQNRPDRNEHVKIHWDRIADGKEKNFKQLVEEAWLDTNNEYELNSVMHYGSWDFSRDPKNYNLPTITDRETGEPIQTQRIRPTTLDIIQTCKQYNCAENCGHEMITCPTSGERIFKNRICDGEYDCFDKSDEQFCDYGCCKSLLIDNQRFSYHSKLNGKDAFESTSGHFLYYMTNHWYISRILGSHQLISYAISSEICPEKIEDFMEYDFEFGIYISSGKKPVCVTDEQTTAPDITSSTSESTTMLSTTNGENGCFGKRKIKNGFWECDDEDLG</sequence>
<dbReference type="GO" id="GO:0008270">
    <property type="term" value="F:zinc ion binding"/>
    <property type="evidence" value="ECO:0007669"/>
    <property type="project" value="UniProtKB-UniRule"/>
</dbReference>
<evidence type="ECO:0000256" key="8">
    <source>
        <dbReference type="PROSITE-ProRule" id="PRU01211"/>
    </source>
</evidence>
<evidence type="ECO:0000256" key="7">
    <source>
        <dbReference type="PROSITE-ProRule" id="PRU00124"/>
    </source>
</evidence>
<feature type="domain" description="Peptidase M12A" evidence="10">
    <location>
        <begin position="128"/>
        <end position="340"/>
    </location>
</feature>
<dbReference type="EMBL" id="FN653016">
    <property type="protein sequence ID" value="CBY07040.1"/>
    <property type="molecule type" value="Genomic_DNA"/>
</dbReference>
<feature type="disulfide bond" evidence="8">
    <location>
        <begin position="203"/>
        <end position="225"/>
    </location>
</feature>
<evidence type="ECO:0000313" key="11">
    <source>
        <dbReference type="EMBL" id="CBY07040.1"/>
    </source>
</evidence>
<feature type="disulfide bond" evidence="7">
    <location>
        <begin position="363"/>
        <end position="378"/>
    </location>
</feature>
<dbReference type="Gene3D" id="3.40.390.10">
    <property type="entry name" value="Collagenase (Catalytic Domain)"/>
    <property type="match status" value="1"/>
</dbReference>
<dbReference type="SUPFAM" id="SSF57424">
    <property type="entry name" value="LDL receptor-like module"/>
    <property type="match status" value="1"/>
</dbReference>
<dbReference type="PRINTS" id="PR00480">
    <property type="entry name" value="ASTACIN"/>
</dbReference>
<comment type="cofactor">
    <cofactor evidence="8 9">
        <name>Zn(2+)</name>
        <dbReference type="ChEBI" id="CHEBI:29105"/>
    </cofactor>
    <text evidence="8 9">Binds 1 zinc ion per subunit.</text>
</comment>
<dbReference type="InterPro" id="IPR006026">
    <property type="entry name" value="Peptidase_Metallo"/>
</dbReference>
<feature type="binding site" evidence="8">
    <location>
        <position position="233"/>
    </location>
    <ligand>
        <name>Zn(2+)</name>
        <dbReference type="ChEBI" id="CHEBI:29105"/>
        <note>catalytic</note>
    </ligand>
</feature>
<dbReference type="GO" id="GO:0006508">
    <property type="term" value="P:proteolysis"/>
    <property type="evidence" value="ECO:0007669"/>
    <property type="project" value="UniProtKB-KW"/>
</dbReference>
<keyword evidence="4 8" id="KW-0862">Zinc</keyword>
<feature type="binding site" evidence="8">
    <location>
        <position position="237"/>
    </location>
    <ligand>
        <name>Zn(2+)</name>
        <dbReference type="ChEBI" id="CHEBI:29105"/>
        <note>catalytic</note>
    </ligand>
</feature>
<evidence type="ECO:0000256" key="1">
    <source>
        <dbReference type="ARBA" id="ARBA00022670"/>
    </source>
</evidence>
<dbReference type="Gene3D" id="4.10.400.10">
    <property type="entry name" value="Low-density Lipoprotein Receptor"/>
    <property type="match status" value="1"/>
</dbReference>
<keyword evidence="12" id="KW-1185">Reference proteome</keyword>
<dbReference type="AlphaFoldDB" id="E4WUD5"/>
<keyword evidence="2 8" id="KW-0479">Metal-binding</keyword>
<dbReference type="PROSITE" id="PS51864">
    <property type="entry name" value="ASTACIN"/>
    <property type="match status" value="1"/>
</dbReference>
<gene>
    <name evidence="11" type="ORF">GSOID_T00006122001</name>
</gene>
<dbReference type="InterPro" id="IPR001506">
    <property type="entry name" value="Peptidase_M12A"/>
</dbReference>
<keyword evidence="1 8" id="KW-0645">Protease</keyword>
<keyword evidence="6 7" id="KW-1015">Disulfide bond</keyword>
<evidence type="ECO:0000256" key="4">
    <source>
        <dbReference type="ARBA" id="ARBA00022833"/>
    </source>
</evidence>
<dbReference type="SUPFAM" id="SSF55486">
    <property type="entry name" value="Metalloproteases ('zincins'), catalytic domain"/>
    <property type="match status" value="1"/>
</dbReference>
<dbReference type="CDD" id="cd00112">
    <property type="entry name" value="LDLa"/>
    <property type="match status" value="1"/>
</dbReference>
<evidence type="ECO:0000256" key="2">
    <source>
        <dbReference type="ARBA" id="ARBA00022723"/>
    </source>
</evidence>
<dbReference type="EC" id="3.4.24.-" evidence="9"/>
<feature type="binding site" evidence="8">
    <location>
        <position position="243"/>
    </location>
    <ligand>
        <name>Zn(2+)</name>
        <dbReference type="ChEBI" id="CHEBI:29105"/>
        <note>catalytic</note>
    </ligand>
</feature>
<name>E4WUD5_OIKDI</name>
<dbReference type="InterPro" id="IPR024079">
    <property type="entry name" value="MetalloPept_cat_dom_sf"/>
</dbReference>
<reference evidence="11" key="1">
    <citation type="journal article" date="2010" name="Science">
        <title>Plasticity of animal genome architecture unmasked by rapid evolution of a pelagic tunicate.</title>
        <authorList>
            <person name="Denoeud F."/>
            <person name="Henriet S."/>
            <person name="Mungpakdee S."/>
            <person name="Aury J.M."/>
            <person name="Da Silva C."/>
            <person name="Brinkmann H."/>
            <person name="Mikhaleva J."/>
            <person name="Olsen L.C."/>
            <person name="Jubin C."/>
            <person name="Canestro C."/>
            <person name="Bouquet J.M."/>
            <person name="Danks G."/>
            <person name="Poulain J."/>
            <person name="Campsteijn C."/>
            <person name="Adamski M."/>
            <person name="Cross I."/>
            <person name="Yadetie F."/>
            <person name="Muffato M."/>
            <person name="Louis A."/>
            <person name="Butcher S."/>
            <person name="Tsagkogeorga G."/>
            <person name="Konrad A."/>
            <person name="Singh S."/>
            <person name="Jensen M.F."/>
            <person name="Cong E.H."/>
            <person name="Eikeseth-Otteraa H."/>
            <person name="Noel B."/>
            <person name="Anthouard V."/>
            <person name="Porcel B.M."/>
            <person name="Kachouri-Lafond R."/>
            <person name="Nishino A."/>
            <person name="Ugolini M."/>
            <person name="Chourrout P."/>
            <person name="Nishida H."/>
            <person name="Aasland R."/>
            <person name="Huzurbazar S."/>
            <person name="Westhof E."/>
            <person name="Delsuc F."/>
            <person name="Lehrach H."/>
            <person name="Reinhardt R."/>
            <person name="Weissenbach J."/>
            <person name="Roy S.W."/>
            <person name="Artiguenave F."/>
            <person name="Postlethwait J.H."/>
            <person name="Manak J.R."/>
            <person name="Thompson E.M."/>
            <person name="Jaillon O."/>
            <person name="Du Pasquier L."/>
            <person name="Boudinot P."/>
            <person name="Liberles D.A."/>
            <person name="Volff J.N."/>
            <person name="Philippe H."/>
            <person name="Lenhard B."/>
            <person name="Roest Crollius H."/>
            <person name="Wincker P."/>
            <person name="Chourrout D."/>
        </authorList>
    </citation>
    <scope>NUCLEOTIDE SEQUENCE [LARGE SCALE GENOMIC DNA]</scope>
</reference>
<evidence type="ECO:0000256" key="3">
    <source>
        <dbReference type="ARBA" id="ARBA00022801"/>
    </source>
</evidence>
<organism evidence="11">
    <name type="scientific">Oikopleura dioica</name>
    <name type="common">Tunicate</name>
    <dbReference type="NCBI Taxonomy" id="34765"/>
    <lineage>
        <taxon>Eukaryota</taxon>
        <taxon>Metazoa</taxon>
        <taxon>Chordata</taxon>
        <taxon>Tunicata</taxon>
        <taxon>Appendicularia</taxon>
        <taxon>Copelata</taxon>
        <taxon>Oikopleuridae</taxon>
        <taxon>Oikopleura</taxon>
    </lineage>
</organism>
<dbReference type="InterPro" id="IPR036055">
    <property type="entry name" value="LDL_receptor-like_sf"/>
</dbReference>
<keyword evidence="5 8" id="KW-0482">Metalloprotease</keyword>
<dbReference type="PANTHER" id="PTHR10127">
    <property type="entry name" value="DISCOIDIN, CUB, EGF, LAMININ , AND ZINC METALLOPROTEASE DOMAIN CONTAINING"/>
    <property type="match status" value="1"/>
</dbReference>
<proteinExistence type="predicted"/>
<feature type="active site" evidence="8">
    <location>
        <position position="234"/>
    </location>
</feature>
<accession>E4WUD5</accession>
<keyword evidence="3 8" id="KW-0378">Hydrolase</keyword>